<dbReference type="EMBL" id="BOQN01000038">
    <property type="protein sequence ID" value="GIM90818.1"/>
    <property type="molecule type" value="Genomic_DNA"/>
</dbReference>
<dbReference type="GO" id="GO:0016020">
    <property type="term" value="C:membrane"/>
    <property type="evidence" value="ECO:0007669"/>
    <property type="project" value="InterPro"/>
</dbReference>
<evidence type="ECO:0000256" key="1">
    <source>
        <dbReference type="ARBA" id="ARBA00000085"/>
    </source>
</evidence>
<dbReference type="InterPro" id="IPR050482">
    <property type="entry name" value="Sensor_HK_TwoCompSys"/>
</dbReference>
<dbReference type="SUPFAM" id="SSF55874">
    <property type="entry name" value="ATPase domain of HSP90 chaperone/DNA topoisomerase II/histidine kinase"/>
    <property type="match status" value="1"/>
</dbReference>
<keyword evidence="3" id="KW-0597">Phosphoprotein</keyword>
<feature type="domain" description="Signal transduction histidine kinase subgroup 3 dimerisation and phosphoacceptor" evidence="10">
    <location>
        <begin position="172"/>
        <end position="235"/>
    </location>
</feature>
<feature type="transmembrane region" description="Helical" evidence="9">
    <location>
        <begin position="29"/>
        <end position="46"/>
    </location>
</feature>
<keyword evidence="9" id="KW-0812">Transmembrane</keyword>
<comment type="caution">
    <text evidence="11">The sequence shown here is derived from an EMBL/GenBank/DDBJ whole genome shotgun (WGS) entry which is preliminary data.</text>
</comment>
<keyword evidence="5" id="KW-0547">Nucleotide-binding</keyword>
<feature type="transmembrane region" description="Helical" evidence="9">
    <location>
        <begin position="433"/>
        <end position="454"/>
    </location>
</feature>
<evidence type="ECO:0000256" key="4">
    <source>
        <dbReference type="ARBA" id="ARBA00022679"/>
    </source>
</evidence>
<dbReference type="Proteomes" id="UP000677082">
    <property type="component" value="Unassembled WGS sequence"/>
</dbReference>
<evidence type="ECO:0000259" key="10">
    <source>
        <dbReference type="Pfam" id="PF07730"/>
    </source>
</evidence>
<keyword evidence="8" id="KW-0902">Two-component regulatory system</keyword>
<evidence type="ECO:0000256" key="2">
    <source>
        <dbReference type="ARBA" id="ARBA00012438"/>
    </source>
</evidence>
<reference evidence="11 12" key="1">
    <citation type="submission" date="2021-03" db="EMBL/GenBank/DDBJ databases">
        <title>Whole genome shotgun sequence of Actinoplanes toevensis NBRC 105298.</title>
        <authorList>
            <person name="Komaki H."/>
            <person name="Tamura T."/>
        </authorList>
    </citation>
    <scope>NUCLEOTIDE SEQUENCE [LARGE SCALE GENOMIC DNA]</scope>
    <source>
        <strain evidence="11 12">NBRC 105298</strain>
    </source>
</reference>
<gene>
    <name evidence="11" type="ORF">Ato02nite_026110</name>
</gene>
<accession>A0A919T802</accession>
<sequence length="654" mass="68505">MKQWRTWLLPALLVAVQLALWPHHALPPLRAIALAGTTLVIGAALLWRRTRPVLTMIAVSIAIPAGELIAPRDSLLVVSAADMVALFSVAARRDGRTTAIATAGAVLVQAGVTALDDEVGADYLWIMLAVVAVYAAIAALGRRRGQWVRARAEAADRLAEAERAEREAAVAERRRLARELHDVTAHHLTSIVINASAAEMLATQRPELRPEALTYAARTGRDTLAALHRLVRILPADELPPDRPQSLADLAEAFAPLGQPVTTDLPPGDPPPAIADAAYGIAREALTNTLRYAPGRPVRLHLRYAREHAELVIDDDGQPDGPAVTGLGGGRGVTGMRERAAAVGGTVTAGRRDDGGWRVRAVLPLTAPSPRRRQWSPVVLDAVLVALLVVAPLSGLAVSAAEDGLTAPGIALVVLAVVAHPVPLFWRRSHPWPVFAAVAATTWLGPLLVGLAVIPSGTAWLFLFSAGAEFAAVYSVASRGKPAGLTWLSAGIAAISSAAALGTLIGLDPPDATEPATSLAARIFIAAFLAGVVAVLLAVPAGLSWLAGHLERGRRDRRHAREEGRVEAVLFRAADHARGERARVAAGLRDAVLQHAAQIPAAAARDDLPAVVAAARHALAAMRALLDGLGRPAEPYDRGVGSEAAGEVSPSPSE</sequence>
<evidence type="ECO:0000256" key="3">
    <source>
        <dbReference type="ARBA" id="ARBA00022553"/>
    </source>
</evidence>
<keyword evidence="7" id="KW-0067">ATP-binding</keyword>
<feature type="transmembrane region" description="Helical" evidence="9">
    <location>
        <begin position="484"/>
        <end position="507"/>
    </location>
</feature>
<dbReference type="InterPro" id="IPR011712">
    <property type="entry name" value="Sig_transdc_His_kin_sub3_dim/P"/>
</dbReference>
<dbReference type="EC" id="2.7.13.3" evidence="2"/>
<dbReference type="Gene3D" id="1.20.5.1930">
    <property type="match status" value="1"/>
</dbReference>
<evidence type="ECO:0000313" key="12">
    <source>
        <dbReference type="Proteomes" id="UP000677082"/>
    </source>
</evidence>
<organism evidence="11 12">
    <name type="scientific">Paractinoplanes toevensis</name>
    <dbReference type="NCBI Taxonomy" id="571911"/>
    <lineage>
        <taxon>Bacteria</taxon>
        <taxon>Bacillati</taxon>
        <taxon>Actinomycetota</taxon>
        <taxon>Actinomycetes</taxon>
        <taxon>Micromonosporales</taxon>
        <taxon>Micromonosporaceae</taxon>
        <taxon>Paractinoplanes</taxon>
    </lineage>
</organism>
<comment type="catalytic activity">
    <reaction evidence="1">
        <text>ATP + protein L-histidine = ADP + protein N-phospho-L-histidine.</text>
        <dbReference type="EC" id="2.7.13.3"/>
    </reaction>
</comment>
<dbReference type="AlphaFoldDB" id="A0A919T802"/>
<evidence type="ECO:0000256" key="7">
    <source>
        <dbReference type="ARBA" id="ARBA00022840"/>
    </source>
</evidence>
<dbReference type="GO" id="GO:0005524">
    <property type="term" value="F:ATP binding"/>
    <property type="evidence" value="ECO:0007669"/>
    <property type="project" value="UniProtKB-KW"/>
</dbReference>
<keyword evidence="12" id="KW-1185">Reference proteome</keyword>
<keyword evidence="9" id="KW-1133">Transmembrane helix</keyword>
<evidence type="ECO:0000313" key="11">
    <source>
        <dbReference type="EMBL" id="GIM90818.1"/>
    </source>
</evidence>
<evidence type="ECO:0000256" key="5">
    <source>
        <dbReference type="ARBA" id="ARBA00022741"/>
    </source>
</evidence>
<feature type="transmembrane region" description="Helical" evidence="9">
    <location>
        <begin position="123"/>
        <end position="141"/>
    </location>
</feature>
<dbReference type="PANTHER" id="PTHR24421">
    <property type="entry name" value="NITRATE/NITRITE SENSOR PROTEIN NARX-RELATED"/>
    <property type="match status" value="1"/>
</dbReference>
<dbReference type="Gene3D" id="3.30.565.10">
    <property type="entry name" value="Histidine kinase-like ATPase, C-terminal domain"/>
    <property type="match status" value="1"/>
</dbReference>
<feature type="transmembrane region" description="Helical" evidence="9">
    <location>
        <begin position="460"/>
        <end position="477"/>
    </location>
</feature>
<keyword evidence="9" id="KW-0472">Membrane</keyword>
<dbReference type="GO" id="GO:0000155">
    <property type="term" value="F:phosphorelay sensor kinase activity"/>
    <property type="evidence" value="ECO:0007669"/>
    <property type="project" value="InterPro"/>
</dbReference>
<feature type="transmembrane region" description="Helical" evidence="9">
    <location>
        <begin position="407"/>
        <end position="426"/>
    </location>
</feature>
<feature type="transmembrane region" description="Helical" evidence="9">
    <location>
        <begin position="378"/>
        <end position="401"/>
    </location>
</feature>
<protein>
    <recommendedName>
        <fullName evidence="2">histidine kinase</fullName>
        <ecNumber evidence="2">2.7.13.3</ecNumber>
    </recommendedName>
</protein>
<evidence type="ECO:0000256" key="9">
    <source>
        <dbReference type="SAM" id="Phobius"/>
    </source>
</evidence>
<evidence type="ECO:0000256" key="8">
    <source>
        <dbReference type="ARBA" id="ARBA00023012"/>
    </source>
</evidence>
<dbReference type="GO" id="GO:0046983">
    <property type="term" value="F:protein dimerization activity"/>
    <property type="evidence" value="ECO:0007669"/>
    <property type="project" value="InterPro"/>
</dbReference>
<dbReference type="CDD" id="cd16917">
    <property type="entry name" value="HATPase_UhpB-NarQ-NarX-like"/>
    <property type="match status" value="1"/>
</dbReference>
<feature type="transmembrane region" description="Helical" evidence="9">
    <location>
        <begin position="519"/>
        <end position="548"/>
    </location>
</feature>
<dbReference type="PANTHER" id="PTHR24421:SF10">
    <property type="entry name" value="NITRATE_NITRITE SENSOR PROTEIN NARQ"/>
    <property type="match status" value="1"/>
</dbReference>
<dbReference type="RefSeq" id="WP_213006742.1">
    <property type="nucleotide sequence ID" value="NZ_BOQN01000038.1"/>
</dbReference>
<dbReference type="InterPro" id="IPR036890">
    <property type="entry name" value="HATPase_C_sf"/>
</dbReference>
<evidence type="ECO:0000256" key="6">
    <source>
        <dbReference type="ARBA" id="ARBA00022777"/>
    </source>
</evidence>
<dbReference type="Pfam" id="PF07730">
    <property type="entry name" value="HisKA_3"/>
    <property type="match status" value="1"/>
</dbReference>
<keyword evidence="6" id="KW-0418">Kinase</keyword>
<keyword evidence="4" id="KW-0808">Transferase</keyword>
<proteinExistence type="predicted"/>
<name>A0A919T802_9ACTN</name>